<name>A0ABM9E7B0_9HYPH</name>
<comment type="caution">
    <text evidence="2">The sequence shown here is derived from an EMBL/GenBank/DDBJ whole genome shotgun (WGS) entry which is preliminary data.</text>
</comment>
<accession>A0ABM9E7B0</accession>
<feature type="domain" description="Peptidase C39-like" evidence="1">
    <location>
        <begin position="5"/>
        <end position="161"/>
    </location>
</feature>
<gene>
    <name evidence="2" type="ORF">MES5069_450022</name>
</gene>
<dbReference type="Gene3D" id="3.90.70.10">
    <property type="entry name" value="Cysteine proteinases"/>
    <property type="match status" value="1"/>
</dbReference>
<keyword evidence="3" id="KW-1185">Reference proteome</keyword>
<dbReference type="RefSeq" id="WP_254020263.1">
    <property type="nucleotide sequence ID" value="NZ_CAKXZT010000141.1"/>
</dbReference>
<evidence type="ECO:0000313" key="3">
    <source>
        <dbReference type="Proteomes" id="UP001153050"/>
    </source>
</evidence>
<organism evidence="2 3">
    <name type="scientific">Mesorhizobium escarrei</name>
    <dbReference type="NCBI Taxonomy" id="666018"/>
    <lineage>
        <taxon>Bacteria</taxon>
        <taxon>Pseudomonadati</taxon>
        <taxon>Pseudomonadota</taxon>
        <taxon>Alphaproteobacteria</taxon>
        <taxon>Hyphomicrobiales</taxon>
        <taxon>Phyllobacteriaceae</taxon>
        <taxon>Mesorhizobium</taxon>
    </lineage>
</organism>
<dbReference type="Proteomes" id="UP001153050">
    <property type="component" value="Unassembled WGS sequence"/>
</dbReference>
<dbReference type="InterPro" id="IPR039564">
    <property type="entry name" value="Peptidase_C39-like"/>
</dbReference>
<evidence type="ECO:0000313" key="2">
    <source>
        <dbReference type="EMBL" id="CAH2405030.1"/>
    </source>
</evidence>
<protein>
    <submittedName>
        <fullName evidence="2">Peptidase_C39_2 domain-containing protein</fullName>
    </submittedName>
</protein>
<evidence type="ECO:0000259" key="1">
    <source>
        <dbReference type="Pfam" id="PF13529"/>
    </source>
</evidence>
<reference evidence="2 3" key="1">
    <citation type="submission" date="2022-03" db="EMBL/GenBank/DDBJ databases">
        <authorList>
            <person name="Brunel B."/>
        </authorList>
    </citation>
    <scope>NUCLEOTIDE SEQUENCE [LARGE SCALE GENOMIC DNA]</scope>
    <source>
        <strain evidence="2">STM5069sample</strain>
    </source>
</reference>
<sequence length="204" mass="22540">MREIKVPYFSQWETPAMTLAVLADGPSALRHDPLWCNSGAETIEEYVRWAANGCGMACLKMILAARGEAHSTISLARTCTVYGGYVVNEIDGSIKGLIYAPFVTFVVERFGLRAEVMTNIQTVDIPKILSRQRFFMASVHPSIRWPDSEPPSKGGHLVLVTDGSNGVIRFHNPSGHDETNQEDVMLSLASFDRFFANRGVAVTF</sequence>
<dbReference type="Pfam" id="PF13529">
    <property type="entry name" value="Peptidase_C39_2"/>
    <property type="match status" value="1"/>
</dbReference>
<dbReference type="EMBL" id="CAKXZT010000141">
    <property type="protein sequence ID" value="CAH2405030.1"/>
    <property type="molecule type" value="Genomic_DNA"/>
</dbReference>
<proteinExistence type="predicted"/>